<dbReference type="InterPro" id="IPR052155">
    <property type="entry name" value="Biofilm_reg_signaling"/>
</dbReference>
<dbReference type="SUPFAM" id="SSF55073">
    <property type="entry name" value="Nucleotide cyclase"/>
    <property type="match status" value="1"/>
</dbReference>
<dbReference type="PROSITE" id="PS50887">
    <property type="entry name" value="GGDEF"/>
    <property type="match status" value="1"/>
</dbReference>
<name>A0ABV4HXJ5_9ACTN</name>
<dbReference type="InterPro" id="IPR035919">
    <property type="entry name" value="EAL_sf"/>
</dbReference>
<feature type="domain" description="EAL" evidence="1">
    <location>
        <begin position="355"/>
        <end position="612"/>
    </location>
</feature>
<dbReference type="Proteomes" id="UP001566476">
    <property type="component" value="Unassembled WGS sequence"/>
</dbReference>
<dbReference type="SMART" id="SM00052">
    <property type="entry name" value="EAL"/>
    <property type="match status" value="1"/>
</dbReference>
<dbReference type="InterPro" id="IPR003018">
    <property type="entry name" value="GAF"/>
</dbReference>
<proteinExistence type="predicted"/>
<dbReference type="InterPro" id="IPR043128">
    <property type="entry name" value="Rev_trsase/Diguanyl_cyclase"/>
</dbReference>
<dbReference type="Pfam" id="PF00990">
    <property type="entry name" value="GGDEF"/>
    <property type="match status" value="1"/>
</dbReference>
<dbReference type="PANTHER" id="PTHR44757">
    <property type="entry name" value="DIGUANYLATE CYCLASE DGCP"/>
    <property type="match status" value="1"/>
</dbReference>
<dbReference type="SUPFAM" id="SSF141868">
    <property type="entry name" value="EAL domain-like"/>
    <property type="match status" value="1"/>
</dbReference>
<dbReference type="EMBL" id="JBGGTQ010000001">
    <property type="protein sequence ID" value="MEZ0491151.1"/>
    <property type="molecule type" value="Genomic_DNA"/>
</dbReference>
<dbReference type="Gene3D" id="3.30.450.40">
    <property type="match status" value="1"/>
</dbReference>
<dbReference type="InterPro" id="IPR001633">
    <property type="entry name" value="EAL_dom"/>
</dbReference>
<dbReference type="SMART" id="SM00267">
    <property type="entry name" value="GGDEF"/>
    <property type="match status" value="1"/>
</dbReference>
<protein>
    <submittedName>
        <fullName evidence="3">Bifunctional diguanylate cyclase/phosphodiesterase</fullName>
    </submittedName>
</protein>
<dbReference type="RefSeq" id="WP_370717178.1">
    <property type="nucleotide sequence ID" value="NZ_JBGGTQ010000001.1"/>
</dbReference>
<dbReference type="InterPro" id="IPR000160">
    <property type="entry name" value="GGDEF_dom"/>
</dbReference>
<dbReference type="CDD" id="cd01948">
    <property type="entry name" value="EAL"/>
    <property type="match status" value="1"/>
</dbReference>
<evidence type="ECO:0000313" key="3">
    <source>
        <dbReference type="EMBL" id="MEZ0491151.1"/>
    </source>
</evidence>
<feature type="domain" description="GGDEF" evidence="2">
    <location>
        <begin position="217"/>
        <end position="354"/>
    </location>
</feature>
<accession>A0ABV4HXJ5</accession>
<dbReference type="Pfam" id="PF00563">
    <property type="entry name" value="EAL"/>
    <property type="match status" value="1"/>
</dbReference>
<gene>
    <name evidence="3" type="ORF">AB2L28_02730</name>
</gene>
<dbReference type="Pfam" id="PF01590">
    <property type="entry name" value="GAF"/>
    <property type="match status" value="1"/>
</dbReference>
<keyword evidence="4" id="KW-1185">Reference proteome</keyword>
<comment type="caution">
    <text evidence="3">The sequence shown here is derived from an EMBL/GenBank/DDBJ whole genome shotgun (WGS) entry which is preliminary data.</text>
</comment>
<sequence>MDHTQQNRHDEGLLAAIAGVADAAAADVSADDLLHRLVEATVAHLDVDGAGVVAGVAGDLRLVHVSDDGTGAAETLQERLAEGPCHDAALFDVEVVVDDLHDPVQTAWPSYVDAALAAGWASVVAVPLQCAGRSWGVLDVYRRATGTWQQHELHWLRVLGHLAASYLALAADRDDARRARQALQHASTHDALTGLPNRVLIFDRLEHALSQARRRGRCVTVLFVDLDRFKAVNDTFGHAAGDRVLATVAAQLGAQLREGDTLGRLSGDEFVVVCDDLPADARERQRDVDALLARLRDALGRPVRLDDVDVVVSASTGVAHSSADSTAEDLLAAADAAMYRAKHPQRNQPTPGASLRDLERHLARALPEHRLRLHHQPITDATGAVRAVEALLRWEHPTRGLLPAGEFIDLAEHSGMVVAFGRWVAHEACAQLARWRARCGAGAPDTVYVNVSARELADPDLGRSLEAAAHRHGLTPADLGVEVLEESFTDPMVLPGLHDLQRRGHPLSIDDFGTGYSSLARLVDLPVRTVKVDKAIVRGITAAPGGDSRSRALLDAVLTVAAGLDVEVVAEGVESAAQAEVLLTAGCHHLQGFHCGRPVPADELEHRLGVAVTAGRTGAHPVRPG</sequence>
<evidence type="ECO:0000259" key="1">
    <source>
        <dbReference type="PROSITE" id="PS50883"/>
    </source>
</evidence>
<evidence type="ECO:0000259" key="2">
    <source>
        <dbReference type="PROSITE" id="PS50887"/>
    </source>
</evidence>
<organism evidence="3 4">
    <name type="scientific">Kineococcus mangrovi</name>
    <dbReference type="NCBI Taxonomy" id="1660183"/>
    <lineage>
        <taxon>Bacteria</taxon>
        <taxon>Bacillati</taxon>
        <taxon>Actinomycetota</taxon>
        <taxon>Actinomycetes</taxon>
        <taxon>Kineosporiales</taxon>
        <taxon>Kineosporiaceae</taxon>
        <taxon>Kineococcus</taxon>
    </lineage>
</organism>
<reference evidence="3 4" key="1">
    <citation type="submission" date="2024-07" db="EMBL/GenBank/DDBJ databases">
        <authorList>
            <person name="Thanompreechachai J."/>
            <person name="Duangmal K."/>
        </authorList>
    </citation>
    <scope>NUCLEOTIDE SEQUENCE [LARGE SCALE GENOMIC DNA]</scope>
    <source>
        <strain evidence="3 4">TBRC 1896</strain>
    </source>
</reference>
<evidence type="ECO:0000313" key="4">
    <source>
        <dbReference type="Proteomes" id="UP001566476"/>
    </source>
</evidence>
<dbReference type="SUPFAM" id="SSF55781">
    <property type="entry name" value="GAF domain-like"/>
    <property type="match status" value="1"/>
</dbReference>
<dbReference type="CDD" id="cd01949">
    <property type="entry name" value="GGDEF"/>
    <property type="match status" value="1"/>
</dbReference>
<dbReference type="InterPro" id="IPR029787">
    <property type="entry name" value="Nucleotide_cyclase"/>
</dbReference>
<dbReference type="NCBIfam" id="TIGR00254">
    <property type="entry name" value="GGDEF"/>
    <property type="match status" value="1"/>
</dbReference>
<dbReference type="Gene3D" id="3.30.70.270">
    <property type="match status" value="1"/>
</dbReference>
<dbReference type="SMART" id="SM00065">
    <property type="entry name" value="GAF"/>
    <property type="match status" value="1"/>
</dbReference>
<dbReference type="Gene3D" id="3.20.20.450">
    <property type="entry name" value="EAL domain"/>
    <property type="match status" value="1"/>
</dbReference>
<dbReference type="PROSITE" id="PS50883">
    <property type="entry name" value="EAL"/>
    <property type="match status" value="1"/>
</dbReference>
<dbReference type="InterPro" id="IPR029016">
    <property type="entry name" value="GAF-like_dom_sf"/>
</dbReference>
<dbReference type="PANTHER" id="PTHR44757:SF2">
    <property type="entry name" value="BIOFILM ARCHITECTURE MAINTENANCE PROTEIN MBAA"/>
    <property type="match status" value="1"/>
</dbReference>